<evidence type="ECO:0000259" key="6">
    <source>
        <dbReference type="PROSITE" id="PS51918"/>
    </source>
</evidence>
<dbReference type="GO" id="GO:0051536">
    <property type="term" value="F:iron-sulfur cluster binding"/>
    <property type="evidence" value="ECO:0007669"/>
    <property type="project" value="UniProtKB-KW"/>
</dbReference>
<dbReference type="SMART" id="SM00729">
    <property type="entry name" value="Elp3"/>
    <property type="match status" value="1"/>
</dbReference>
<dbReference type="InterPro" id="IPR007197">
    <property type="entry name" value="rSAM"/>
</dbReference>
<dbReference type="Gene3D" id="3.40.50.280">
    <property type="entry name" value="Cobalamin-binding domain"/>
    <property type="match status" value="1"/>
</dbReference>
<dbReference type="SFLD" id="SFLDG01082">
    <property type="entry name" value="B12-binding_domain_containing"/>
    <property type="match status" value="1"/>
</dbReference>
<dbReference type="InterPro" id="IPR058240">
    <property type="entry name" value="rSAM_sf"/>
</dbReference>
<evidence type="ECO:0000256" key="4">
    <source>
        <dbReference type="ARBA" id="ARBA00023004"/>
    </source>
</evidence>
<dbReference type="PROSITE" id="PS51918">
    <property type="entry name" value="RADICAL_SAM"/>
    <property type="match status" value="1"/>
</dbReference>
<evidence type="ECO:0000256" key="2">
    <source>
        <dbReference type="ARBA" id="ARBA00022691"/>
    </source>
</evidence>
<dbReference type="Gene3D" id="3.80.30.20">
    <property type="entry name" value="tm_1862 like domain"/>
    <property type="match status" value="1"/>
</dbReference>
<sequence>MLLLTGGERLINLILQYDKRVKYSMNAVLASVDKLGLSRVFLSKSLEESIHLASKISQEGKCVYAVSLLTTMLADEAYLASLMETVQRIREKGCLTIIGGPHASGDPYGALSVLGFDFAFIGEGEKAIADFLTALENNTDVHSVKGLAYRDRETGRISFTGRGKPVNLDDYDPFPYWRGIVNPIEITRGCSFGCFYCQVSYLHGFALRHRSIDKIVEYAEITMKLGMRDLRFISPDSLSYGSLLSTSPVNMEKIESLMEGLQAKTAQHGGRIFFGSFPSEVRPEHAQEDVLKVIRKYVANNELIIGGQSGSERILKLVRRGHGVGEIESAVESAVKAGFTPSVDFIIGFPGETEEDMLSTLKLAEKLVGKGAKIHLHYYIPLPGTPLGLRKPAPLPVKVRREWSRLVGAGKAYGSWLTQETISWKIIELFEKGFIYPRQAGLSSAQLPHPSA</sequence>
<dbReference type="EMBL" id="DSJT01000034">
    <property type="protein sequence ID" value="HEF87804.1"/>
    <property type="molecule type" value="Genomic_DNA"/>
</dbReference>
<keyword evidence="5" id="KW-0411">Iron-sulfur</keyword>
<comment type="caution">
    <text evidence="7">The sequence shown here is derived from an EMBL/GenBank/DDBJ whole genome shotgun (WGS) entry which is preliminary data.</text>
</comment>
<proteinExistence type="predicted"/>
<evidence type="ECO:0000256" key="3">
    <source>
        <dbReference type="ARBA" id="ARBA00022723"/>
    </source>
</evidence>
<dbReference type="PANTHER" id="PTHR43409:SF17">
    <property type="entry name" value="METHYLTHIOTRANSFERASE MJ0865-RELATED"/>
    <property type="match status" value="1"/>
</dbReference>
<dbReference type="InterPro" id="IPR006638">
    <property type="entry name" value="Elp3/MiaA/NifB-like_rSAM"/>
</dbReference>
<evidence type="ECO:0000256" key="5">
    <source>
        <dbReference type="ARBA" id="ARBA00023014"/>
    </source>
</evidence>
<organism evidence="7">
    <name type="scientific">Thermosphaera aggregans</name>
    <dbReference type="NCBI Taxonomy" id="54254"/>
    <lineage>
        <taxon>Archaea</taxon>
        <taxon>Thermoproteota</taxon>
        <taxon>Thermoprotei</taxon>
        <taxon>Desulfurococcales</taxon>
        <taxon>Desulfurococcaceae</taxon>
        <taxon>Thermosphaera</taxon>
    </lineage>
</organism>
<dbReference type="GO" id="GO:0046872">
    <property type="term" value="F:metal ion binding"/>
    <property type="evidence" value="ECO:0007669"/>
    <property type="project" value="UniProtKB-KW"/>
</dbReference>
<dbReference type="InterPro" id="IPR051198">
    <property type="entry name" value="BchE-like"/>
</dbReference>
<dbReference type="GO" id="GO:0003824">
    <property type="term" value="F:catalytic activity"/>
    <property type="evidence" value="ECO:0007669"/>
    <property type="project" value="InterPro"/>
</dbReference>
<accession>A0A7C2FYS0</accession>
<dbReference type="CDD" id="cd01335">
    <property type="entry name" value="Radical_SAM"/>
    <property type="match status" value="1"/>
</dbReference>
<dbReference type="SFLD" id="SFLDS00029">
    <property type="entry name" value="Radical_SAM"/>
    <property type="match status" value="1"/>
</dbReference>
<keyword evidence="4" id="KW-0408">Iron</keyword>
<keyword evidence="3" id="KW-0479">Metal-binding</keyword>
<dbReference type="AlphaFoldDB" id="A0A7C2FYS0"/>
<dbReference type="InterPro" id="IPR023404">
    <property type="entry name" value="rSAM_horseshoe"/>
</dbReference>
<evidence type="ECO:0000313" key="7">
    <source>
        <dbReference type="EMBL" id="HEF87804.1"/>
    </source>
</evidence>
<reference evidence="7" key="1">
    <citation type="journal article" date="2020" name="mSystems">
        <title>Genome- and Community-Level Interaction Insights into Carbon Utilization and Element Cycling Functions of Hydrothermarchaeota in Hydrothermal Sediment.</title>
        <authorList>
            <person name="Zhou Z."/>
            <person name="Liu Y."/>
            <person name="Xu W."/>
            <person name="Pan J."/>
            <person name="Luo Z.H."/>
            <person name="Li M."/>
        </authorList>
    </citation>
    <scope>NUCLEOTIDE SEQUENCE [LARGE SCALE GENOMIC DNA]</scope>
    <source>
        <strain evidence="7">SpSt-23</strain>
    </source>
</reference>
<dbReference type="PANTHER" id="PTHR43409">
    <property type="entry name" value="ANAEROBIC MAGNESIUM-PROTOPORPHYRIN IX MONOMETHYL ESTER CYCLASE-RELATED"/>
    <property type="match status" value="1"/>
</dbReference>
<evidence type="ECO:0000256" key="1">
    <source>
        <dbReference type="ARBA" id="ARBA00001966"/>
    </source>
</evidence>
<comment type="cofactor">
    <cofactor evidence="1">
        <name>[4Fe-4S] cluster</name>
        <dbReference type="ChEBI" id="CHEBI:49883"/>
    </cofactor>
</comment>
<feature type="domain" description="Radical SAM core" evidence="6">
    <location>
        <begin position="176"/>
        <end position="418"/>
    </location>
</feature>
<dbReference type="SUPFAM" id="SSF102114">
    <property type="entry name" value="Radical SAM enzymes"/>
    <property type="match status" value="1"/>
</dbReference>
<dbReference type="NCBIfam" id="TIGR04013">
    <property type="entry name" value="B12_SAM_MJ_1487"/>
    <property type="match status" value="1"/>
</dbReference>
<dbReference type="Pfam" id="PF04055">
    <property type="entry name" value="Radical_SAM"/>
    <property type="match status" value="1"/>
</dbReference>
<protein>
    <submittedName>
        <fullName evidence="7">TIGR04013 family B12-binding domain/radical SAM domain-containing protein</fullName>
    </submittedName>
</protein>
<gene>
    <name evidence="7" type="ORF">ENP55_05940</name>
</gene>
<dbReference type="CDD" id="cd02068">
    <property type="entry name" value="radical_SAM_B12_BD"/>
    <property type="match status" value="1"/>
</dbReference>
<dbReference type="InterPro" id="IPR023980">
    <property type="entry name" value="CHP04013_B12-bd/rSAM"/>
</dbReference>
<keyword evidence="2" id="KW-0949">S-adenosyl-L-methionine</keyword>
<name>A0A7C2FYS0_9CREN</name>